<dbReference type="SUPFAM" id="SSF46689">
    <property type="entry name" value="Homeodomain-like"/>
    <property type="match status" value="1"/>
</dbReference>
<protein>
    <recommendedName>
        <fullName evidence="3">HTH tetR-type domain-containing protein</fullName>
    </recommendedName>
</protein>
<name>A0A1Y5HJE9_OLEAN</name>
<dbReference type="AlphaFoldDB" id="A0A1Y5HJE9"/>
<dbReference type="EMBL" id="MABE01000633">
    <property type="protein sequence ID" value="OUS37418.1"/>
    <property type="molecule type" value="Genomic_DNA"/>
</dbReference>
<dbReference type="InterPro" id="IPR001647">
    <property type="entry name" value="HTH_TetR"/>
</dbReference>
<evidence type="ECO:0000256" key="2">
    <source>
        <dbReference type="PROSITE-ProRule" id="PRU00335"/>
    </source>
</evidence>
<sequence>MSSDTQQKIIDGARICFFKHGFRASNMSQISQYAGFSRVTLHKHFKNKDGVFRAVCNDYQVRCNSDCQVILAQQDSCWQIIEQVITTWSKTAFDEVHDDKVLRELLFEATQVA</sequence>
<gene>
    <name evidence="4" type="ORF">A9R00_11050</name>
</gene>
<evidence type="ECO:0000259" key="3">
    <source>
        <dbReference type="PROSITE" id="PS50977"/>
    </source>
</evidence>
<dbReference type="Gene3D" id="1.10.357.10">
    <property type="entry name" value="Tetracycline Repressor, domain 2"/>
    <property type="match status" value="1"/>
</dbReference>
<keyword evidence="1 2" id="KW-0238">DNA-binding</keyword>
<comment type="caution">
    <text evidence="4">The sequence shown here is derived from an EMBL/GenBank/DDBJ whole genome shotgun (WGS) entry which is preliminary data.</text>
</comment>
<dbReference type="Proteomes" id="UP000227088">
    <property type="component" value="Unassembled WGS sequence"/>
</dbReference>
<feature type="DNA-binding region" description="H-T-H motif" evidence="2">
    <location>
        <begin position="26"/>
        <end position="45"/>
    </location>
</feature>
<proteinExistence type="predicted"/>
<dbReference type="PROSITE" id="PS50977">
    <property type="entry name" value="HTH_TETR_2"/>
    <property type="match status" value="1"/>
</dbReference>
<feature type="domain" description="HTH tetR-type" evidence="3">
    <location>
        <begin position="3"/>
        <end position="63"/>
    </location>
</feature>
<reference evidence="5" key="1">
    <citation type="journal article" date="2017" name="Proc. Natl. Acad. Sci. U.S.A.">
        <title>Simulation of Deepwater Horizon oil plume reveals substrate specialization within a complex community of hydrocarbon degraders.</title>
        <authorList>
            <person name="Hu P."/>
            <person name="Dubinsky E.A."/>
            <person name="Probst A.J."/>
            <person name="Wang J."/>
            <person name="Sieber C.M.K."/>
            <person name="Tom L.M."/>
            <person name="Gardinali P."/>
            <person name="Banfield J.F."/>
            <person name="Atlas R.M."/>
            <person name="Andersen G.L."/>
        </authorList>
    </citation>
    <scope>NUCLEOTIDE SEQUENCE [LARGE SCALE GENOMIC DNA]</scope>
</reference>
<dbReference type="GO" id="GO:0003677">
    <property type="term" value="F:DNA binding"/>
    <property type="evidence" value="ECO:0007669"/>
    <property type="project" value="UniProtKB-UniRule"/>
</dbReference>
<evidence type="ECO:0000313" key="4">
    <source>
        <dbReference type="EMBL" id="OUS37418.1"/>
    </source>
</evidence>
<organism evidence="4 5">
    <name type="scientific">Oleispira antarctica</name>
    <dbReference type="NCBI Taxonomy" id="188908"/>
    <lineage>
        <taxon>Bacteria</taxon>
        <taxon>Pseudomonadati</taxon>
        <taxon>Pseudomonadota</taxon>
        <taxon>Gammaproteobacteria</taxon>
        <taxon>Oceanospirillales</taxon>
        <taxon>Oceanospirillaceae</taxon>
        <taxon>Oleispira</taxon>
    </lineage>
</organism>
<dbReference type="PRINTS" id="PR00455">
    <property type="entry name" value="HTHTETR"/>
</dbReference>
<dbReference type="Pfam" id="PF00440">
    <property type="entry name" value="TetR_N"/>
    <property type="match status" value="1"/>
</dbReference>
<evidence type="ECO:0000313" key="5">
    <source>
        <dbReference type="Proteomes" id="UP000227088"/>
    </source>
</evidence>
<feature type="non-terminal residue" evidence="4">
    <location>
        <position position="113"/>
    </location>
</feature>
<accession>A0A1Y5HJE9</accession>
<evidence type="ECO:0000256" key="1">
    <source>
        <dbReference type="ARBA" id="ARBA00023125"/>
    </source>
</evidence>
<dbReference type="InterPro" id="IPR009057">
    <property type="entry name" value="Homeodomain-like_sf"/>
</dbReference>